<evidence type="ECO:0000256" key="11">
    <source>
        <dbReference type="ARBA" id="ARBA00049057"/>
    </source>
</evidence>
<proteinExistence type="inferred from homology"/>
<dbReference type="InterPro" id="IPR036921">
    <property type="entry name" value="PurM-like_N_sf"/>
</dbReference>
<dbReference type="GO" id="GO:0004641">
    <property type="term" value="F:phosphoribosylformylglycinamidine cyclo-ligase activity"/>
    <property type="evidence" value="ECO:0007669"/>
    <property type="project" value="UniProtKB-EC"/>
</dbReference>
<evidence type="ECO:0000259" key="14">
    <source>
        <dbReference type="PROSITE" id="PS50878"/>
    </source>
</evidence>
<accession>A0ABN7RSC6</accession>
<dbReference type="Pfam" id="PF02769">
    <property type="entry name" value="AIRS_C"/>
    <property type="match status" value="1"/>
</dbReference>
<dbReference type="HAMAP" id="MF_00741">
    <property type="entry name" value="AIRS"/>
    <property type="match status" value="1"/>
</dbReference>
<dbReference type="Pfam" id="PF00586">
    <property type="entry name" value="AIRS"/>
    <property type="match status" value="1"/>
</dbReference>
<evidence type="ECO:0000256" key="12">
    <source>
        <dbReference type="HAMAP-Rule" id="MF_00741"/>
    </source>
</evidence>
<name>A0ABN7RSC6_THEXY</name>
<comment type="caution">
    <text evidence="15">The sequence shown here is derived from an EMBL/GenBank/DDBJ whole genome shotgun (WGS) entry which is preliminary data.</text>
</comment>
<reference evidence="15 16" key="1">
    <citation type="submission" date="2021-04" db="EMBL/GenBank/DDBJ databases">
        <authorList>
            <person name="Rakotoarivonina H."/>
        </authorList>
    </citation>
    <scope>NUCLEOTIDE SEQUENCE [LARGE SCALE GENOMIC DNA]</scope>
    <source>
        <strain evidence="15 16">XE</strain>
    </source>
</reference>
<evidence type="ECO:0000256" key="2">
    <source>
        <dbReference type="ARBA" id="ARBA00010280"/>
    </source>
</evidence>
<dbReference type="Pfam" id="PF00078">
    <property type="entry name" value="RVT_1"/>
    <property type="match status" value="1"/>
</dbReference>
<dbReference type="InterPro" id="IPR004733">
    <property type="entry name" value="PurM_cligase"/>
</dbReference>
<evidence type="ECO:0000313" key="16">
    <source>
        <dbReference type="Proteomes" id="UP000681526"/>
    </source>
</evidence>
<organism evidence="15 16">
    <name type="scientific">Thermobacillus xylanilyticus</name>
    <dbReference type="NCBI Taxonomy" id="76633"/>
    <lineage>
        <taxon>Bacteria</taxon>
        <taxon>Bacillati</taxon>
        <taxon>Bacillota</taxon>
        <taxon>Bacilli</taxon>
        <taxon>Bacillales</taxon>
        <taxon>Paenibacillaceae</taxon>
        <taxon>Thermobacillus</taxon>
    </lineage>
</organism>
<dbReference type="InterPro" id="IPR000477">
    <property type="entry name" value="RT_dom"/>
</dbReference>
<evidence type="ECO:0000256" key="13">
    <source>
        <dbReference type="SAM" id="MobiDB-lite"/>
    </source>
</evidence>
<dbReference type="EC" id="6.3.3.1" evidence="3 12"/>
<evidence type="ECO:0000256" key="3">
    <source>
        <dbReference type="ARBA" id="ARBA00013047"/>
    </source>
</evidence>
<dbReference type="InterPro" id="IPR036676">
    <property type="entry name" value="PurM-like_C_sf"/>
</dbReference>
<evidence type="ECO:0000256" key="1">
    <source>
        <dbReference type="ARBA" id="ARBA00004686"/>
    </source>
</evidence>
<evidence type="ECO:0000256" key="5">
    <source>
        <dbReference type="ARBA" id="ARBA00022598"/>
    </source>
</evidence>
<keyword evidence="16" id="KW-1185">Reference proteome</keyword>
<evidence type="ECO:0000256" key="4">
    <source>
        <dbReference type="ARBA" id="ARBA00020367"/>
    </source>
</evidence>
<dbReference type="SUPFAM" id="SSF55326">
    <property type="entry name" value="PurM N-terminal domain-like"/>
    <property type="match status" value="1"/>
</dbReference>
<evidence type="ECO:0000256" key="9">
    <source>
        <dbReference type="ARBA" id="ARBA00032931"/>
    </source>
</evidence>
<dbReference type="InterPro" id="IPR010918">
    <property type="entry name" value="PurM-like_C_dom"/>
</dbReference>
<evidence type="ECO:0000256" key="10">
    <source>
        <dbReference type="ARBA" id="ARBA00033093"/>
    </source>
</evidence>
<comment type="similarity">
    <text evidence="2 12">Belongs to the AIR synthase family.</text>
</comment>
<evidence type="ECO:0000256" key="6">
    <source>
        <dbReference type="ARBA" id="ARBA00022741"/>
    </source>
</evidence>
<dbReference type="SUPFAM" id="SSF56042">
    <property type="entry name" value="PurM C-terminal domain-like"/>
    <property type="match status" value="1"/>
</dbReference>
<sequence length="531" mass="57003">MDVDIKGYFDNISHEKLMKLVEMRVSDRKMLKLIRGWLKAGVMKDDQFHESDIGSPQGGVISPLLANIYLNTHDLLPEEVQEVVAETIPLLRDPEGSQTAVRNHVAKYVLRKVKNVGKPYAGKPLVRFDEEGLVPQPFTLHCSGPDGATGGTHTARRPSSGAEPLPVQPRAGRDGTNNCEGVTLVSEAYKQAGVDIAAGNEAVERMKKHVARTFRPEVLTGLGGFGALFGLNLQKYEEPVLVSGTDGVGTKLMLAFAMDKHDTIGIDAVAMCVNDIVVQGAEPLFFLDYLACGKVVPERIEAIVKGIADGCEQSGCALIGGETAEMPGMYGEDEYDIAGFAVGIVDRKRIIDGASIKPGDAVIGLASSGVHSNGFSLVRKVLLKDSGLSLHDMLPELGGARLGDVLLEPTRLYVKPVLKLIERVEVKGLAHITGGGFIENIPRVLPEGVNVEIGYGSWPVLPIFKLLQERGKISNRDMFTTFNMGIGMVAVVPADQADEAVRTLAEQGVEAYRIGTVTPGSRIVTFTGADV</sequence>
<feature type="region of interest" description="Disordered" evidence="13">
    <location>
        <begin position="145"/>
        <end position="178"/>
    </location>
</feature>
<dbReference type="Gene3D" id="3.30.1330.10">
    <property type="entry name" value="PurM-like, N-terminal domain"/>
    <property type="match status" value="1"/>
</dbReference>
<keyword evidence="12" id="KW-0658">Purine biosynthesis</keyword>
<dbReference type="SUPFAM" id="SSF56672">
    <property type="entry name" value="DNA/RNA polymerases"/>
    <property type="match status" value="1"/>
</dbReference>
<dbReference type="PANTHER" id="PTHR10520">
    <property type="entry name" value="TRIFUNCTIONAL PURINE BIOSYNTHETIC PROTEIN ADENOSINE-3-RELATED"/>
    <property type="match status" value="1"/>
</dbReference>
<comment type="catalytic activity">
    <reaction evidence="11 12">
        <text>2-formamido-N(1)-(5-O-phospho-beta-D-ribosyl)acetamidine + ATP = 5-amino-1-(5-phospho-beta-D-ribosyl)imidazole + ADP + phosphate + H(+)</text>
        <dbReference type="Rhea" id="RHEA:23032"/>
        <dbReference type="ChEBI" id="CHEBI:15378"/>
        <dbReference type="ChEBI" id="CHEBI:30616"/>
        <dbReference type="ChEBI" id="CHEBI:43474"/>
        <dbReference type="ChEBI" id="CHEBI:137981"/>
        <dbReference type="ChEBI" id="CHEBI:147287"/>
        <dbReference type="ChEBI" id="CHEBI:456216"/>
        <dbReference type="EC" id="6.3.3.1"/>
    </reaction>
</comment>
<comment type="subcellular location">
    <subcellularLocation>
        <location evidence="12">Cytoplasm</location>
    </subcellularLocation>
</comment>
<dbReference type="InterPro" id="IPR016188">
    <property type="entry name" value="PurM-like_N"/>
</dbReference>
<feature type="domain" description="Reverse transcriptase" evidence="14">
    <location>
        <begin position="1"/>
        <end position="140"/>
    </location>
</feature>
<evidence type="ECO:0000256" key="7">
    <source>
        <dbReference type="ARBA" id="ARBA00022840"/>
    </source>
</evidence>
<evidence type="ECO:0000256" key="8">
    <source>
        <dbReference type="ARBA" id="ARBA00031908"/>
    </source>
</evidence>
<dbReference type="NCBIfam" id="TIGR00878">
    <property type="entry name" value="purM"/>
    <property type="match status" value="1"/>
</dbReference>
<evidence type="ECO:0000313" key="15">
    <source>
        <dbReference type="EMBL" id="CAG5081850.1"/>
    </source>
</evidence>
<dbReference type="CDD" id="cd01651">
    <property type="entry name" value="RT_G2_intron"/>
    <property type="match status" value="1"/>
</dbReference>
<keyword evidence="6 12" id="KW-0547">Nucleotide-binding</keyword>
<dbReference type="Proteomes" id="UP000681526">
    <property type="component" value="Unassembled WGS sequence"/>
</dbReference>
<keyword evidence="5 12" id="KW-0436">Ligase</keyword>
<dbReference type="CDD" id="cd02196">
    <property type="entry name" value="PurM"/>
    <property type="match status" value="1"/>
</dbReference>
<protein>
    <recommendedName>
        <fullName evidence="4 12">Phosphoribosylformylglycinamidine cyclo-ligase</fullName>
        <ecNumber evidence="3 12">6.3.3.1</ecNumber>
    </recommendedName>
    <alternativeName>
        <fullName evidence="9 12">AIR synthase</fullName>
    </alternativeName>
    <alternativeName>
        <fullName evidence="10 12">AIRS</fullName>
    </alternativeName>
    <alternativeName>
        <fullName evidence="8 12">Phosphoribosyl-aminoimidazole synthetase</fullName>
    </alternativeName>
</protein>
<keyword evidence="12" id="KW-0963">Cytoplasm</keyword>
<dbReference type="Gene3D" id="3.90.650.10">
    <property type="entry name" value="PurM-like C-terminal domain"/>
    <property type="match status" value="1"/>
</dbReference>
<keyword evidence="7 12" id="KW-0067">ATP-binding</keyword>
<dbReference type="PANTHER" id="PTHR10520:SF12">
    <property type="entry name" value="TRIFUNCTIONAL PURINE BIOSYNTHETIC PROTEIN ADENOSINE-3"/>
    <property type="match status" value="1"/>
</dbReference>
<dbReference type="InterPro" id="IPR043502">
    <property type="entry name" value="DNA/RNA_pol_sf"/>
</dbReference>
<comment type="pathway">
    <text evidence="1 12">Purine metabolism; IMP biosynthesis via de novo pathway; 5-amino-1-(5-phospho-D-ribosyl)imidazole from N(2)-formyl-N(1)-(5-phospho-D-ribosyl)glycinamide: step 2/2.</text>
</comment>
<gene>
    <name evidence="15" type="primary">txxe 832-purM</name>
    <name evidence="12" type="synonym">purM</name>
    <name evidence="15" type="ORF">TXXE_05530</name>
</gene>
<dbReference type="EMBL" id="CAJRAY010000024">
    <property type="protein sequence ID" value="CAG5081850.1"/>
    <property type="molecule type" value="Genomic_DNA"/>
</dbReference>
<dbReference type="PROSITE" id="PS50878">
    <property type="entry name" value="RT_POL"/>
    <property type="match status" value="1"/>
</dbReference>